<gene>
    <name evidence="1" type="ORF">NCTC11544_00333</name>
</gene>
<accession>A0A379YGB0</accession>
<dbReference type="Proteomes" id="UP000255529">
    <property type="component" value="Unassembled WGS sequence"/>
</dbReference>
<evidence type="ECO:0000313" key="2">
    <source>
        <dbReference type="Proteomes" id="UP000255529"/>
    </source>
</evidence>
<dbReference type="EMBL" id="UGYN01000002">
    <property type="protein sequence ID" value="SUI44195.1"/>
    <property type="molecule type" value="Genomic_DNA"/>
</dbReference>
<reference evidence="1 2" key="1">
    <citation type="submission" date="2018-06" db="EMBL/GenBank/DDBJ databases">
        <authorList>
            <consortium name="Pathogen Informatics"/>
            <person name="Doyle S."/>
        </authorList>
    </citation>
    <scope>NUCLEOTIDE SEQUENCE [LARGE SCALE GENOMIC DNA]</scope>
    <source>
        <strain evidence="1 2">NCTC11544</strain>
    </source>
</reference>
<name>A0A379YGB0_9GAMM</name>
<protein>
    <submittedName>
        <fullName evidence="1">Uncharacterized protein</fullName>
    </submittedName>
</protein>
<evidence type="ECO:0000313" key="1">
    <source>
        <dbReference type="EMBL" id="SUI44195.1"/>
    </source>
</evidence>
<sequence length="63" mass="7075">MQRSSVEPHCPKCKIVGSEYIAYEPNETVTTSENLKFEIAYCSCCGYVHGVFAEILEIQPVCE</sequence>
<proteinExistence type="predicted"/>
<dbReference type="AlphaFoldDB" id="A0A379YGB0"/>
<organism evidence="1 2">
    <name type="scientific">Serratia quinivorans</name>
    <dbReference type="NCBI Taxonomy" id="137545"/>
    <lineage>
        <taxon>Bacteria</taxon>
        <taxon>Pseudomonadati</taxon>
        <taxon>Pseudomonadota</taxon>
        <taxon>Gammaproteobacteria</taxon>
        <taxon>Enterobacterales</taxon>
        <taxon>Yersiniaceae</taxon>
        <taxon>Serratia</taxon>
    </lineage>
</organism>